<proteinExistence type="predicted"/>
<dbReference type="EMBL" id="RDCL01000052">
    <property type="protein sequence ID" value="RMW54616.1"/>
    <property type="molecule type" value="Genomic_DNA"/>
</dbReference>
<sequence>MLISRLITKNHGLVVKHYCIKKTAFQIELKNRFSDKFIIVSAQLNYRQQTHISLTNFQAY</sequence>
<gene>
    <name evidence="1" type="ORF">D6U17_06790</name>
</gene>
<accession>A0AB37RGJ2</accession>
<evidence type="ECO:0000313" key="1">
    <source>
        <dbReference type="EMBL" id="RMW54616.1"/>
    </source>
</evidence>
<dbReference type="AlphaFoldDB" id="A0AB37RGJ2"/>
<dbReference type="Proteomes" id="UP000281061">
    <property type="component" value="Unassembled WGS sequence"/>
</dbReference>
<reference evidence="1 2" key="1">
    <citation type="submission" date="2018-10" db="EMBL/GenBank/DDBJ databases">
        <title>Genome sequences of five Lactobacillus pentosus strains isolated from brines of traditionally fermented spanish-style green table olives and differences between them.</title>
        <authorList>
            <person name="Jimenez Diaz R."/>
        </authorList>
    </citation>
    <scope>NUCLEOTIDE SEQUENCE [LARGE SCALE GENOMIC DNA]</scope>
    <source>
        <strain evidence="1 2">IG8</strain>
    </source>
</reference>
<organism evidence="1 2">
    <name type="scientific">Lactiplantibacillus pentosus</name>
    <name type="common">Lactobacillus pentosus</name>
    <dbReference type="NCBI Taxonomy" id="1589"/>
    <lineage>
        <taxon>Bacteria</taxon>
        <taxon>Bacillati</taxon>
        <taxon>Bacillota</taxon>
        <taxon>Bacilli</taxon>
        <taxon>Lactobacillales</taxon>
        <taxon>Lactobacillaceae</taxon>
        <taxon>Lactiplantibacillus</taxon>
    </lineage>
</organism>
<evidence type="ECO:0000313" key="2">
    <source>
        <dbReference type="Proteomes" id="UP000281061"/>
    </source>
</evidence>
<name>A0AB37RGJ2_LACPE</name>
<comment type="caution">
    <text evidence="1">The sequence shown here is derived from an EMBL/GenBank/DDBJ whole genome shotgun (WGS) entry which is preliminary data.</text>
</comment>
<protein>
    <submittedName>
        <fullName evidence="1">Uncharacterized protein</fullName>
    </submittedName>
</protein>